<dbReference type="Gene3D" id="3.10.300.10">
    <property type="entry name" value="Methylpurine-DNA glycosylase (MPG)"/>
    <property type="match status" value="1"/>
</dbReference>
<comment type="caution">
    <text evidence="6">The sequence shown here is derived from an EMBL/GenBank/DDBJ whole genome shotgun (WGS) entry which is preliminary data.</text>
</comment>
<evidence type="ECO:0000256" key="5">
    <source>
        <dbReference type="HAMAP-Rule" id="MF_00527"/>
    </source>
</evidence>
<dbReference type="InterPro" id="IPR036995">
    <property type="entry name" value="MPG_sf"/>
</dbReference>
<accession>A0A7Z0IID4</accession>
<dbReference type="InterPro" id="IPR011034">
    <property type="entry name" value="Formyl_transferase-like_C_sf"/>
</dbReference>
<name>A0A7Z0IID4_9MICO</name>
<keyword evidence="6" id="KW-0326">Glycosidase</keyword>
<evidence type="ECO:0000256" key="4">
    <source>
        <dbReference type="ARBA" id="ARBA00023204"/>
    </source>
</evidence>
<dbReference type="EC" id="3.2.2.-" evidence="5"/>
<keyword evidence="7" id="KW-1185">Reference proteome</keyword>
<comment type="similarity">
    <text evidence="1 5">Belongs to the DNA glycosylase MPG family.</text>
</comment>
<sequence>MMRSDLLTLLSGDVVDVAPTLLGCVIGHRNADGYVGVRLTEVEAYKGELDPGSHSYRGKTARNSSMFGPAGTLYVYFTYGMHHCVNLVCGDSDSSRGALLRAGEVVDGVDLATSRRSGRRRSPAPFRSLARGPACVAQALGLTLANDGESVFDDDWSFDLPPQPIDAGRIRSGPRVGLRGPGGDGDQYPWRFWLDGDPTVSAYKPAAALKPRR</sequence>
<keyword evidence="3 5" id="KW-0378">Hydrolase</keyword>
<dbReference type="NCBIfam" id="NF002003">
    <property type="entry name" value="PRK00802.1-3"/>
    <property type="match status" value="1"/>
</dbReference>
<dbReference type="CDD" id="cd00540">
    <property type="entry name" value="AAG"/>
    <property type="match status" value="1"/>
</dbReference>
<gene>
    <name evidence="6" type="ORF">BJY26_002681</name>
</gene>
<evidence type="ECO:0000313" key="7">
    <source>
        <dbReference type="Proteomes" id="UP000539111"/>
    </source>
</evidence>
<dbReference type="HAMAP" id="MF_00527">
    <property type="entry name" value="3MGH"/>
    <property type="match status" value="1"/>
</dbReference>
<dbReference type="Proteomes" id="UP000539111">
    <property type="component" value="Unassembled WGS sequence"/>
</dbReference>
<dbReference type="SUPFAM" id="SSF50486">
    <property type="entry name" value="FMT C-terminal domain-like"/>
    <property type="match status" value="1"/>
</dbReference>
<reference evidence="6 7" key="1">
    <citation type="submission" date="2020-07" db="EMBL/GenBank/DDBJ databases">
        <title>Sequencing the genomes of 1000 actinobacteria strains.</title>
        <authorList>
            <person name="Klenk H.-P."/>
        </authorList>
    </citation>
    <scope>NUCLEOTIDE SEQUENCE [LARGE SCALE GENOMIC DNA]</scope>
    <source>
        <strain evidence="6 7">DSM 26341</strain>
    </source>
</reference>
<dbReference type="EMBL" id="JACBZP010000001">
    <property type="protein sequence ID" value="NYI68375.1"/>
    <property type="molecule type" value="Genomic_DNA"/>
</dbReference>
<keyword evidence="4 5" id="KW-0234">DNA repair</keyword>
<dbReference type="Pfam" id="PF02245">
    <property type="entry name" value="Pur_DNA_glyco"/>
    <property type="match status" value="1"/>
</dbReference>
<dbReference type="AlphaFoldDB" id="A0A7Z0IID4"/>
<evidence type="ECO:0000313" key="6">
    <source>
        <dbReference type="EMBL" id="NYI68375.1"/>
    </source>
</evidence>
<dbReference type="GO" id="GO:0003905">
    <property type="term" value="F:alkylbase DNA N-glycosylase activity"/>
    <property type="evidence" value="ECO:0007669"/>
    <property type="project" value="InterPro"/>
</dbReference>
<dbReference type="PANTHER" id="PTHR10429">
    <property type="entry name" value="DNA-3-METHYLADENINE GLYCOSYLASE"/>
    <property type="match status" value="1"/>
</dbReference>
<proteinExistence type="inferred from homology"/>
<keyword evidence="2 5" id="KW-0227">DNA damage</keyword>
<dbReference type="GO" id="GO:0006284">
    <property type="term" value="P:base-excision repair"/>
    <property type="evidence" value="ECO:0007669"/>
    <property type="project" value="InterPro"/>
</dbReference>
<dbReference type="PANTHER" id="PTHR10429:SF0">
    <property type="entry name" value="DNA-3-METHYLADENINE GLYCOSYLASE"/>
    <property type="match status" value="1"/>
</dbReference>
<dbReference type="InterPro" id="IPR003180">
    <property type="entry name" value="MPG"/>
</dbReference>
<evidence type="ECO:0000256" key="3">
    <source>
        <dbReference type="ARBA" id="ARBA00022801"/>
    </source>
</evidence>
<evidence type="ECO:0000256" key="1">
    <source>
        <dbReference type="ARBA" id="ARBA00009232"/>
    </source>
</evidence>
<dbReference type="NCBIfam" id="TIGR00567">
    <property type="entry name" value="3mg"/>
    <property type="match status" value="1"/>
</dbReference>
<evidence type="ECO:0000256" key="2">
    <source>
        <dbReference type="ARBA" id="ARBA00022763"/>
    </source>
</evidence>
<protein>
    <recommendedName>
        <fullName evidence="5">Putative 3-methyladenine DNA glycosylase</fullName>
        <ecNumber evidence="5">3.2.2.-</ecNumber>
    </recommendedName>
</protein>
<dbReference type="GO" id="GO:0003677">
    <property type="term" value="F:DNA binding"/>
    <property type="evidence" value="ECO:0007669"/>
    <property type="project" value="InterPro"/>
</dbReference>
<organism evidence="6 7">
    <name type="scientific">Spelaeicoccus albus</name>
    <dbReference type="NCBI Taxonomy" id="1280376"/>
    <lineage>
        <taxon>Bacteria</taxon>
        <taxon>Bacillati</taxon>
        <taxon>Actinomycetota</taxon>
        <taxon>Actinomycetes</taxon>
        <taxon>Micrococcales</taxon>
        <taxon>Brevibacteriaceae</taxon>
        <taxon>Spelaeicoccus</taxon>
    </lineage>
</organism>